<dbReference type="Gene3D" id="2.60.40.10">
    <property type="entry name" value="Immunoglobulins"/>
    <property type="match status" value="3"/>
</dbReference>
<evidence type="ECO:0000256" key="3">
    <source>
        <dbReference type="ARBA" id="ARBA00022729"/>
    </source>
</evidence>
<dbReference type="CDD" id="cd00063">
    <property type="entry name" value="FN3"/>
    <property type="match status" value="1"/>
</dbReference>
<sequence length="320" mass="36721">RENNEMFCERQAVRDLHEASDSYVRWVCRTTTDNFGIGIDDVYSFKPNKKLQAELSVDLFQNVQTLPPQNLSVSLTKSGDFLLTWKAADGNQGLDNALEYEVTYKREWESWEKAAWLSLSSTTRCLLSHKDLVPGSSYVARVRARPGPASGFSGLYSEWSTEASWETPEGGLQPRNIRCLFNGADRLTCSWEVKKVITTSVLFGLFFRDTPASVEKECSPVHEKAFPHVPFVVQSCEIPVSNSSSQSQYLVSVRAKTEEKLIEAYKNIKVLPPANVSVSVTEDQEYELRWIKHALWYDFIKQRYEVEYWKINQYEKVSLR</sequence>
<feature type="domain" description="Fibronectin type-III" evidence="9">
    <location>
        <begin position="67"/>
        <end position="170"/>
    </location>
</feature>
<dbReference type="OrthoDB" id="8906725at2759"/>
<organism evidence="10 11">
    <name type="scientific">Urocolius indicus</name>
    <name type="common">Red-faced mousebird</name>
    <name type="synonym">Colius indicus</name>
    <dbReference type="NCBI Taxonomy" id="458196"/>
    <lineage>
        <taxon>Eukaryota</taxon>
        <taxon>Metazoa</taxon>
        <taxon>Chordata</taxon>
        <taxon>Craniata</taxon>
        <taxon>Vertebrata</taxon>
        <taxon>Euteleostomi</taxon>
        <taxon>Archelosauria</taxon>
        <taxon>Archosauria</taxon>
        <taxon>Dinosauria</taxon>
        <taxon>Saurischia</taxon>
        <taxon>Theropoda</taxon>
        <taxon>Coelurosauria</taxon>
        <taxon>Aves</taxon>
        <taxon>Neognathae</taxon>
        <taxon>Neoaves</taxon>
        <taxon>Telluraves</taxon>
        <taxon>Coraciimorphae</taxon>
        <taxon>Coliiformes</taxon>
        <taxon>Coliidae</taxon>
        <taxon>Urocolius</taxon>
    </lineage>
</organism>
<proteinExistence type="predicted"/>
<dbReference type="Pfam" id="PF00041">
    <property type="entry name" value="fn3"/>
    <property type="match status" value="1"/>
</dbReference>
<dbReference type="Proteomes" id="UP000654395">
    <property type="component" value="Unassembled WGS sequence"/>
</dbReference>
<dbReference type="PROSITE" id="PS50853">
    <property type="entry name" value="FN3"/>
    <property type="match status" value="1"/>
</dbReference>
<evidence type="ECO:0000256" key="8">
    <source>
        <dbReference type="ARBA" id="ARBA00023180"/>
    </source>
</evidence>
<evidence type="ECO:0000256" key="1">
    <source>
        <dbReference type="ARBA" id="ARBA00004479"/>
    </source>
</evidence>
<dbReference type="PANTHER" id="PTHR23037:SF35">
    <property type="entry name" value="FIBRONECTIN TYPE-III DOMAIN-CONTAINING PROTEIN"/>
    <property type="match status" value="1"/>
</dbReference>
<feature type="non-terminal residue" evidence="10">
    <location>
        <position position="1"/>
    </location>
</feature>
<dbReference type="GO" id="GO:0009897">
    <property type="term" value="C:external side of plasma membrane"/>
    <property type="evidence" value="ECO:0007669"/>
    <property type="project" value="TreeGrafter"/>
</dbReference>
<dbReference type="Pfam" id="PF21460">
    <property type="entry name" value="IL3Rb_N"/>
    <property type="match status" value="1"/>
</dbReference>
<name>A0A852KG57_UROIN</name>
<dbReference type="GO" id="GO:0004896">
    <property type="term" value="F:cytokine receptor activity"/>
    <property type="evidence" value="ECO:0007669"/>
    <property type="project" value="TreeGrafter"/>
</dbReference>
<feature type="non-terminal residue" evidence="10">
    <location>
        <position position="320"/>
    </location>
</feature>
<keyword evidence="4" id="KW-1133">Transmembrane helix</keyword>
<dbReference type="InterPro" id="IPR003961">
    <property type="entry name" value="FN3_dom"/>
</dbReference>
<keyword evidence="5" id="KW-0472">Membrane</keyword>
<evidence type="ECO:0000256" key="7">
    <source>
        <dbReference type="ARBA" id="ARBA00023170"/>
    </source>
</evidence>
<keyword evidence="2" id="KW-0812">Transmembrane</keyword>
<dbReference type="EMBL" id="WBNH01002979">
    <property type="protein sequence ID" value="NXX76672.1"/>
    <property type="molecule type" value="Genomic_DNA"/>
</dbReference>
<keyword evidence="11" id="KW-1185">Reference proteome</keyword>
<evidence type="ECO:0000313" key="10">
    <source>
        <dbReference type="EMBL" id="NXX76672.1"/>
    </source>
</evidence>
<dbReference type="InterPro" id="IPR013783">
    <property type="entry name" value="Ig-like_fold"/>
</dbReference>
<keyword evidence="7" id="KW-0675">Receptor</keyword>
<comment type="subcellular location">
    <subcellularLocation>
        <location evidence="1">Membrane</location>
        <topology evidence="1">Single-pass type I membrane protein</topology>
    </subcellularLocation>
</comment>
<protein>
    <submittedName>
        <fullName evidence="10">IL3RB protein</fullName>
    </submittedName>
</protein>
<evidence type="ECO:0000259" key="9">
    <source>
        <dbReference type="PROSITE" id="PS50853"/>
    </source>
</evidence>
<evidence type="ECO:0000256" key="4">
    <source>
        <dbReference type="ARBA" id="ARBA00022989"/>
    </source>
</evidence>
<keyword evidence="3" id="KW-0732">Signal</keyword>
<dbReference type="AlphaFoldDB" id="A0A852KG57"/>
<dbReference type="PANTHER" id="PTHR23037">
    <property type="entry name" value="CYTOKINE RECEPTOR"/>
    <property type="match status" value="1"/>
</dbReference>
<gene>
    <name evidence="10" type="primary">Csf2rb</name>
    <name evidence="10" type="ORF">UROIND_R00363</name>
</gene>
<comment type="caution">
    <text evidence="10">The sequence shown here is derived from an EMBL/GenBank/DDBJ whole genome shotgun (WGS) entry which is preliminary data.</text>
</comment>
<dbReference type="InterPro" id="IPR048668">
    <property type="entry name" value="IL3RB_N"/>
</dbReference>
<dbReference type="SMART" id="SM00060">
    <property type="entry name" value="FN3"/>
    <property type="match status" value="2"/>
</dbReference>
<keyword evidence="6" id="KW-1015">Disulfide bond</keyword>
<keyword evidence="8" id="KW-0325">Glycoprotein</keyword>
<dbReference type="SUPFAM" id="SSF49265">
    <property type="entry name" value="Fibronectin type III"/>
    <property type="match status" value="3"/>
</dbReference>
<dbReference type="InterPro" id="IPR036116">
    <property type="entry name" value="FN3_sf"/>
</dbReference>
<evidence type="ECO:0000256" key="2">
    <source>
        <dbReference type="ARBA" id="ARBA00022692"/>
    </source>
</evidence>
<evidence type="ECO:0000256" key="6">
    <source>
        <dbReference type="ARBA" id="ARBA00023157"/>
    </source>
</evidence>
<accession>A0A852KG57</accession>
<evidence type="ECO:0000256" key="5">
    <source>
        <dbReference type="ARBA" id="ARBA00023136"/>
    </source>
</evidence>
<evidence type="ECO:0000313" key="11">
    <source>
        <dbReference type="Proteomes" id="UP000654395"/>
    </source>
</evidence>
<reference evidence="10" key="1">
    <citation type="submission" date="2020-02" db="EMBL/GenBank/DDBJ databases">
        <title>Bird 10,000 Genomes (B10K) Project - Family phase.</title>
        <authorList>
            <person name="Zhang G."/>
        </authorList>
    </citation>
    <scope>NUCLEOTIDE SEQUENCE</scope>
    <source>
        <strain evidence="10">B10K-DU-030-59</strain>
    </source>
</reference>